<protein>
    <submittedName>
        <fullName evidence="2">Uncharacterized protein</fullName>
    </submittedName>
</protein>
<feature type="region of interest" description="Disordered" evidence="1">
    <location>
        <begin position="63"/>
        <end position="103"/>
    </location>
</feature>
<accession>A0A9Q1G7T9</accession>
<dbReference type="Proteomes" id="UP001152622">
    <property type="component" value="Chromosome 2"/>
</dbReference>
<sequence length="112" mass="12026">MRSSRRRGRFVITAEALGGGCDGGFVESGVQAGERAWEMMRTLAVSAIFKQRAQCAFRLGLAPAGRGGNEVSLRGTGSRPRSGRAPPALLGSENTRRLRRRSKPLIAISDQV</sequence>
<organism evidence="2 3">
    <name type="scientific">Synaphobranchus kaupii</name>
    <name type="common">Kaup's arrowtooth eel</name>
    <dbReference type="NCBI Taxonomy" id="118154"/>
    <lineage>
        <taxon>Eukaryota</taxon>
        <taxon>Metazoa</taxon>
        <taxon>Chordata</taxon>
        <taxon>Craniata</taxon>
        <taxon>Vertebrata</taxon>
        <taxon>Euteleostomi</taxon>
        <taxon>Actinopterygii</taxon>
        <taxon>Neopterygii</taxon>
        <taxon>Teleostei</taxon>
        <taxon>Anguilliformes</taxon>
        <taxon>Synaphobranchidae</taxon>
        <taxon>Synaphobranchus</taxon>
    </lineage>
</organism>
<evidence type="ECO:0000313" key="3">
    <source>
        <dbReference type="Proteomes" id="UP001152622"/>
    </source>
</evidence>
<dbReference type="EMBL" id="JAINUF010000002">
    <property type="protein sequence ID" value="KAJ8376250.1"/>
    <property type="molecule type" value="Genomic_DNA"/>
</dbReference>
<proteinExistence type="predicted"/>
<comment type="caution">
    <text evidence="2">The sequence shown here is derived from an EMBL/GenBank/DDBJ whole genome shotgun (WGS) entry which is preliminary data.</text>
</comment>
<evidence type="ECO:0000313" key="2">
    <source>
        <dbReference type="EMBL" id="KAJ8376250.1"/>
    </source>
</evidence>
<reference evidence="2" key="1">
    <citation type="journal article" date="2023" name="Science">
        <title>Genome structures resolve the early diversification of teleost fishes.</title>
        <authorList>
            <person name="Parey E."/>
            <person name="Louis A."/>
            <person name="Montfort J."/>
            <person name="Bouchez O."/>
            <person name="Roques C."/>
            <person name="Iampietro C."/>
            <person name="Lluch J."/>
            <person name="Castinel A."/>
            <person name="Donnadieu C."/>
            <person name="Desvignes T."/>
            <person name="Floi Bucao C."/>
            <person name="Jouanno E."/>
            <person name="Wen M."/>
            <person name="Mejri S."/>
            <person name="Dirks R."/>
            <person name="Jansen H."/>
            <person name="Henkel C."/>
            <person name="Chen W.J."/>
            <person name="Zahm M."/>
            <person name="Cabau C."/>
            <person name="Klopp C."/>
            <person name="Thompson A.W."/>
            <person name="Robinson-Rechavi M."/>
            <person name="Braasch I."/>
            <person name="Lecointre G."/>
            <person name="Bobe J."/>
            <person name="Postlethwait J.H."/>
            <person name="Berthelot C."/>
            <person name="Roest Crollius H."/>
            <person name="Guiguen Y."/>
        </authorList>
    </citation>
    <scope>NUCLEOTIDE SEQUENCE</scope>
    <source>
        <strain evidence="2">WJC10195</strain>
    </source>
</reference>
<keyword evidence="3" id="KW-1185">Reference proteome</keyword>
<evidence type="ECO:0000256" key="1">
    <source>
        <dbReference type="SAM" id="MobiDB-lite"/>
    </source>
</evidence>
<name>A0A9Q1G7T9_SYNKA</name>
<dbReference type="AlphaFoldDB" id="A0A9Q1G7T9"/>
<gene>
    <name evidence="2" type="ORF">SKAU_G00068300</name>
</gene>